<dbReference type="RefSeq" id="WP_011696310.1">
    <property type="nucleotide sequence ID" value="NC_008553.1"/>
</dbReference>
<dbReference type="OrthoDB" id="145939at2157"/>
<evidence type="ECO:0000259" key="7">
    <source>
        <dbReference type="Pfam" id="PF22451"/>
    </source>
</evidence>
<evidence type="ECO:0000313" key="9">
    <source>
        <dbReference type="Proteomes" id="UP000000674"/>
    </source>
</evidence>
<evidence type="ECO:0000313" key="8">
    <source>
        <dbReference type="EMBL" id="ABK14917.1"/>
    </source>
</evidence>
<organism evidence="8 9">
    <name type="scientific">Methanothrix thermoacetophila (strain DSM 6194 / JCM 14653 / NBRC 101360 / PT)</name>
    <name type="common">Methanosaeta thermophila</name>
    <dbReference type="NCBI Taxonomy" id="349307"/>
    <lineage>
        <taxon>Archaea</taxon>
        <taxon>Methanobacteriati</taxon>
        <taxon>Methanobacteriota</taxon>
        <taxon>Stenosarchaea group</taxon>
        <taxon>Methanomicrobia</taxon>
        <taxon>Methanotrichales</taxon>
        <taxon>Methanotrichaceae</taxon>
        <taxon>Methanothrix</taxon>
    </lineage>
</organism>
<dbReference type="InterPro" id="IPR053429">
    <property type="entry name" value="Siroheme_Decarboxylase"/>
</dbReference>
<proteinExistence type="inferred from homology"/>
<dbReference type="Gene3D" id="3.30.70.3460">
    <property type="match status" value="1"/>
</dbReference>
<dbReference type="Gene3D" id="1.10.10.10">
    <property type="entry name" value="Winged helix-like DNA-binding domain superfamily/Winged helix DNA-binding domain"/>
    <property type="match status" value="1"/>
</dbReference>
<dbReference type="EC" id="4.1.1.111" evidence="4"/>
<dbReference type="InterPro" id="IPR019888">
    <property type="entry name" value="Tscrpt_reg_AsnC-like"/>
</dbReference>
<reference evidence="8 9" key="1">
    <citation type="submission" date="2006-10" db="EMBL/GenBank/DDBJ databases">
        <title>Complete sequence of Methanosaeta thermophila PT.</title>
        <authorList>
            <consortium name="US DOE Joint Genome Institute"/>
            <person name="Copeland A."/>
            <person name="Lucas S."/>
            <person name="Lapidus A."/>
            <person name="Barry K."/>
            <person name="Detter J.C."/>
            <person name="Glavina del Rio T."/>
            <person name="Hammon N."/>
            <person name="Israni S."/>
            <person name="Pitluck S."/>
            <person name="Chain P."/>
            <person name="Malfatti S."/>
            <person name="Shin M."/>
            <person name="Vergez L."/>
            <person name="Schmutz J."/>
            <person name="Larimer F."/>
            <person name="Land M."/>
            <person name="Hauser L."/>
            <person name="Kyrpides N."/>
            <person name="Kim E."/>
            <person name="Smith K.S."/>
            <person name="Ingram-Smith C."/>
            <person name="Richardson P."/>
        </authorList>
    </citation>
    <scope>NUCLEOTIDE SEQUENCE [LARGE SCALE GENOMIC DNA]</scope>
    <source>
        <strain evidence="9">DSM 6194 / JCM 14653 / NBRC 101360 / PT</strain>
    </source>
</reference>
<dbReference type="InterPro" id="IPR036390">
    <property type="entry name" value="WH_DNA-bd_sf"/>
</dbReference>
<name>A0B893_METTP</name>
<evidence type="ECO:0000256" key="1">
    <source>
        <dbReference type="ARBA" id="ARBA00023239"/>
    </source>
</evidence>
<keyword evidence="9" id="KW-1185">Reference proteome</keyword>
<dbReference type="InterPro" id="IPR036388">
    <property type="entry name" value="WH-like_DNA-bd_sf"/>
</dbReference>
<dbReference type="PANTHER" id="PTHR43413:SF1">
    <property type="entry name" value="SIROHEME DECARBOXYLASE NIRL SUBUNIT"/>
    <property type="match status" value="1"/>
</dbReference>
<feature type="domain" description="Siroheme decarboxylase AsnC-like ligand binding" evidence="6">
    <location>
        <begin position="62"/>
        <end position="141"/>
    </location>
</feature>
<protein>
    <recommendedName>
        <fullName evidence="4">siroheme decarboxylase</fullName>
        <ecNumber evidence="4">4.1.1.111</ecNumber>
    </recommendedName>
</protein>
<dbReference type="NCBIfam" id="NF040708">
    <property type="entry name" value="Siroheme_Dcarb_AhbA"/>
    <property type="match status" value="1"/>
</dbReference>
<dbReference type="SMART" id="SM00344">
    <property type="entry name" value="HTH_ASNC"/>
    <property type="match status" value="1"/>
</dbReference>
<accession>A0B893</accession>
<dbReference type="InterPro" id="IPR053953">
    <property type="entry name" value="NirdL-like_HTH"/>
</dbReference>
<dbReference type="EMBL" id="CP000477">
    <property type="protein sequence ID" value="ABK14917.1"/>
    <property type="molecule type" value="Genomic_DNA"/>
</dbReference>
<comment type="pathway">
    <text evidence="2">Porphyrin-containing compound metabolism.</text>
</comment>
<dbReference type="GO" id="GO:0016829">
    <property type="term" value="F:lyase activity"/>
    <property type="evidence" value="ECO:0007669"/>
    <property type="project" value="UniProtKB-KW"/>
</dbReference>
<dbReference type="Pfam" id="PF17805">
    <property type="entry name" value="AsnC_trans_reg2"/>
    <property type="match status" value="1"/>
</dbReference>
<evidence type="ECO:0000256" key="3">
    <source>
        <dbReference type="ARBA" id="ARBA00023457"/>
    </source>
</evidence>
<dbReference type="HOGENOM" id="CLU_112007_1_0_2"/>
<dbReference type="GeneID" id="4462885"/>
<evidence type="ECO:0000259" key="6">
    <source>
        <dbReference type="Pfam" id="PF17805"/>
    </source>
</evidence>
<evidence type="ECO:0000256" key="4">
    <source>
        <dbReference type="ARBA" id="ARBA00023471"/>
    </source>
</evidence>
<dbReference type="InterPro" id="IPR050684">
    <property type="entry name" value="HTH-Siroheme_Decarb"/>
</dbReference>
<comment type="catalytic activity">
    <reaction evidence="5">
        <text>siroheme + 2 H(+) = 12,18-didecarboxysiroheme + 2 CO2</text>
        <dbReference type="Rhea" id="RHEA:19093"/>
        <dbReference type="ChEBI" id="CHEBI:15378"/>
        <dbReference type="ChEBI" id="CHEBI:16526"/>
        <dbReference type="ChEBI" id="CHEBI:60052"/>
        <dbReference type="ChEBI" id="CHEBI:140497"/>
        <dbReference type="EC" id="4.1.1.111"/>
    </reaction>
</comment>
<dbReference type="Proteomes" id="UP000000674">
    <property type="component" value="Chromosome"/>
</dbReference>
<dbReference type="STRING" id="349307.Mthe_1134"/>
<gene>
    <name evidence="8" type="ordered locus">Mthe_1134</name>
</gene>
<evidence type="ECO:0000256" key="2">
    <source>
        <dbReference type="ARBA" id="ARBA00023444"/>
    </source>
</evidence>
<dbReference type="KEGG" id="mtp:Mthe_1134"/>
<feature type="domain" description="Siroheme decarboxylase NirL-like HTH" evidence="7">
    <location>
        <begin position="5"/>
        <end position="51"/>
    </location>
</feature>
<dbReference type="AlphaFoldDB" id="A0B893"/>
<dbReference type="Pfam" id="PF22451">
    <property type="entry name" value="NirdL-like_HTH"/>
    <property type="match status" value="1"/>
</dbReference>
<dbReference type="SUPFAM" id="SSF46785">
    <property type="entry name" value="Winged helix' DNA-binding domain"/>
    <property type="match status" value="1"/>
</dbReference>
<sequence>MDEIDLRILAALQESFPLVDRPFRVLAESLGIEEEELIRRVSRLKEIGLIRRIGPILDLRRLGMIGVLIAMRVSPEDADQISTVVNEYDEVSHNYLRPNESGYNMWFTVSAPEERVDEIISEIRRRTGCEMLVLPTIKIFKIGVKFDII</sequence>
<evidence type="ECO:0000256" key="5">
    <source>
        <dbReference type="ARBA" id="ARBA00048470"/>
    </source>
</evidence>
<dbReference type="PANTHER" id="PTHR43413">
    <property type="entry name" value="TRANSCRIPTIONAL REGULATOR, ASNC FAMILY"/>
    <property type="match status" value="1"/>
</dbReference>
<keyword evidence="1" id="KW-0456">Lyase</keyword>
<dbReference type="InterPro" id="IPR040523">
    <property type="entry name" value="AsnC_trans_reg2"/>
</dbReference>
<comment type="similarity">
    <text evidence="3">Belongs to the Ahb/Nir family.</text>
</comment>